<dbReference type="Gene3D" id="3.40.630.30">
    <property type="match status" value="1"/>
</dbReference>
<name>A0A4P8KDR9_ENTAV</name>
<protein>
    <submittedName>
        <fullName evidence="3">N-acetyltransferase</fullName>
    </submittedName>
</protein>
<dbReference type="EMBL" id="PDXQ01000001">
    <property type="protein sequence ID" value="TRZ32756.1"/>
    <property type="molecule type" value="Genomic_DNA"/>
</dbReference>
<evidence type="ECO:0000256" key="1">
    <source>
        <dbReference type="ARBA" id="ARBA00022679"/>
    </source>
</evidence>
<dbReference type="Proteomes" id="UP000316316">
    <property type="component" value="Unassembled WGS sequence"/>
</dbReference>
<dbReference type="PROSITE" id="PS51186">
    <property type="entry name" value="GNAT"/>
    <property type="match status" value="1"/>
</dbReference>
<sequence>MVVEIRQMVESDWPDVRRIYIEGIKSGEATFATISSISNSYIEWQAEHSSFGNFVAVENDNVVGWSSFSPVSSRCVYSGVVEISIYAEKAQRGKGIGSTLMISAIKASEENGVWTIQAGIFPENEASLKLHERNGFRIVGRREKIGKLEDTWRDTLLLERRSKVTGID</sequence>
<gene>
    <name evidence="3" type="ORF">AUF17_01125</name>
</gene>
<organism evidence="3 4">
    <name type="scientific">Enterococcus avium</name>
    <name type="common">Streptococcus avium</name>
    <dbReference type="NCBI Taxonomy" id="33945"/>
    <lineage>
        <taxon>Bacteria</taxon>
        <taxon>Bacillati</taxon>
        <taxon>Bacillota</taxon>
        <taxon>Bacilli</taxon>
        <taxon>Lactobacillales</taxon>
        <taxon>Enterococcaceae</taxon>
        <taxon>Enterococcus</taxon>
    </lineage>
</organism>
<evidence type="ECO:0000313" key="4">
    <source>
        <dbReference type="Proteomes" id="UP000316316"/>
    </source>
</evidence>
<reference evidence="3 4" key="1">
    <citation type="submission" date="2017-10" db="EMBL/GenBank/DDBJ databases">
        <title>FDA dAtabase for Regulatory Grade micrObial Sequences (FDA-ARGOS): Supporting development and validation of Infectious Disease Dx tests.</title>
        <authorList>
            <person name="Campos J."/>
            <person name="Goldberg B."/>
            <person name="Tallon L.J."/>
            <person name="Sadzewicz L."/>
            <person name="Sengamalay N."/>
            <person name="Ott S."/>
            <person name="Godinez A."/>
            <person name="Nagaraj S."/>
            <person name="Vyas G."/>
            <person name="Aluvathingal J."/>
            <person name="Nadendla S."/>
            <person name="Geyer C."/>
            <person name="Nandy P."/>
            <person name="Hobson J."/>
            <person name="Sichtig H."/>
        </authorList>
    </citation>
    <scope>NUCLEOTIDE SEQUENCE [LARGE SCALE GENOMIC DNA]</scope>
    <source>
        <strain evidence="3 4">FDAARGOS_185</strain>
    </source>
</reference>
<keyword evidence="2" id="KW-0012">Acyltransferase</keyword>
<accession>A0A4P8KDR9</accession>
<evidence type="ECO:0000313" key="3">
    <source>
        <dbReference type="EMBL" id="TRZ32756.1"/>
    </source>
</evidence>
<dbReference type="RefSeq" id="WP_137439449.1">
    <property type="nucleotide sequence ID" value="NZ_CAAKNX010000021.1"/>
</dbReference>
<dbReference type="InterPro" id="IPR000182">
    <property type="entry name" value="GNAT_dom"/>
</dbReference>
<dbReference type="PANTHER" id="PTHR43072">
    <property type="entry name" value="N-ACETYLTRANSFERASE"/>
    <property type="match status" value="1"/>
</dbReference>
<dbReference type="AlphaFoldDB" id="A0A4P8KDR9"/>
<comment type="caution">
    <text evidence="3">The sequence shown here is derived from an EMBL/GenBank/DDBJ whole genome shotgun (WGS) entry which is preliminary data.</text>
</comment>
<dbReference type="InterPro" id="IPR016181">
    <property type="entry name" value="Acyl_CoA_acyltransferase"/>
</dbReference>
<evidence type="ECO:0000256" key="2">
    <source>
        <dbReference type="ARBA" id="ARBA00023315"/>
    </source>
</evidence>
<keyword evidence="1 3" id="KW-0808">Transferase</keyword>
<dbReference type="CDD" id="cd04301">
    <property type="entry name" value="NAT_SF"/>
    <property type="match status" value="1"/>
</dbReference>
<dbReference type="GO" id="GO:0016747">
    <property type="term" value="F:acyltransferase activity, transferring groups other than amino-acyl groups"/>
    <property type="evidence" value="ECO:0007669"/>
    <property type="project" value="InterPro"/>
</dbReference>
<proteinExistence type="predicted"/>
<dbReference type="PANTHER" id="PTHR43072:SF23">
    <property type="entry name" value="UPF0039 PROTEIN C11D3.02C"/>
    <property type="match status" value="1"/>
</dbReference>
<dbReference type="SUPFAM" id="SSF55729">
    <property type="entry name" value="Acyl-CoA N-acyltransferases (Nat)"/>
    <property type="match status" value="1"/>
</dbReference>
<dbReference type="Pfam" id="PF00583">
    <property type="entry name" value="Acetyltransf_1"/>
    <property type="match status" value="1"/>
</dbReference>